<keyword evidence="1" id="KW-1133">Transmembrane helix</keyword>
<dbReference type="EMBL" id="LWMH01000001">
    <property type="protein sequence ID" value="KZS44751.1"/>
    <property type="molecule type" value="Genomic_DNA"/>
</dbReference>
<gene>
    <name evidence="2" type="ORF">AWU65_01810</name>
</gene>
<dbReference type="Proteomes" id="UP000076796">
    <property type="component" value="Unassembled WGS sequence"/>
</dbReference>
<dbReference type="OrthoDB" id="9951976at2"/>
<evidence type="ECO:0000313" key="3">
    <source>
        <dbReference type="Proteomes" id="UP000076796"/>
    </source>
</evidence>
<accession>A0A163G600</accession>
<feature type="transmembrane region" description="Helical" evidence="1">
    <location>
        <begin position="7"/>
        <end position="25"/>
    </location>
</feature>
<evidence type="ECO:0000313" key="2">
    <source>
        <dbReference type="EMBL" id="KZS44751.1"/>
    </source>
</evidence>
<sequence>MKIRLQITEFVFSLSFTMAIIGSFFAFRANILGTSISLFFLIAAIIYPIVEVTISNKRYGHGIWYNRLFNTFEFHIGSLTDWNMIAIRAAKIRRLALKKGVSVLFYTDHYKEERLHELAKNMNISIEIRRANPLQWLAYKCTSIGATFYKIEAWKRKKYPLVRCIMEPGNNKSGRETLK</sequence>
<protein>
    <submittedName>
        <fullName evidence="2">Uncharacterized protein</fullName>
    </submittedName>
</protein>
<organism evidence="2 3">
    <name type="scientific">Paenibacillus glucanolyticus</name>
    <dbReference type="NCBI Taxonomy" id="59843"/>
    <lineage>
        <taxon>Bacteria</taxon>
        <taxon>Bacillati</taxon>
        <taxon>Bacillota</taxon>
        <taxon>Bacilli</taxon>
        <taxon>Bacillales</taxon>
        <taxon>Paenibacillaceae</taxon>
        <taxon>Paenibacillus</taxon>
    </lineage>
</organism>
<keyword evidence="3" id="KW-1185">Reference proteome</keyword>
<dbReference type="AlphaFoldDB" id="A0A163G600"/>
<keyword evidence="1" id="KW-0812">Transmembrane</keyword>
<evidence type="ECO:0000256" key="1">
    <source>
        <dbReference type="SAM" id="Phobius"/>
    </source>
</evidence>
<name>A0A163G600_9BACL</name>
<comment type="caution">
    <text evidence="2">The sequence shown here is derived from an EMBL/GenBank/DDBJ whole genome shotgun (WGS) entry which is preliminary data.</text>
</comment>
<dbReference type="RefSeq" id="WP_063477335.1">
    <property type="nucleotide sequence ID" value="NZ_CBCSBX010000025.1"/>
</dbReference>
<proteinExistence type="predicted"/>
<reference evidence="2" key="1">
    <citation type="journal article" date="2016" name="Genome Announc.">
        <title>Draft genomes of two strains of Paenibacillus glucanolyticus with capability to degrade lignocellulose.</title>
        <authorList>
            <person name="Mathews S.L."/>
            <person name="Pawlak J."/>
            <person name="Grunden A.M."/>
        </authorList>
    </citation>
    <scope>NUCLEOTIDE SEQUENCE [LARGE SCALE GENOMIC DNA]</scope>
    <source>
        <strain evidence="2">SLM1</strain>
    </source>
</reference>
<feature type="transmembrane region" description="Helical" evidence="1">
    <location>
        <begin position="31"/>
        <end position="50"/>
    </location>
</feature>
<keyword evidence="1" id="KW-0472">Membrane</keyword>